<dbReference type="AlphaFoldDB" id="S3H9D7"/>
<evidence type="ECO:0000256" key="1">
    <source>
        <dbReference type="SAM" id="SignalP"/>
    </source>
</evidence>
<sequence>MVSTVATVTLAATAFAAATLAIAALVAAALAVATLIAAGCRQALHASRSIGAPIGFPPHARAILGFAMAGGAR</sequence>
<dbReference type="EMBL" id="AEYE02000031">
    <property type="protein sequence ID" value="EPE95517.1"/>
    <property type="molecule type" value="Genomic_DNA"/>
</dbReference>
<keyword evidence="3" id="KW-1185">Reference proteome</keyword>
<dbReference type="HOGENOM" id="CLU_2702251_0_0_5"/>
<proteinExistence type="predicted"/>
<comment type="caution">
    <text evidence="2">The sequence shown here is derived from an EMBL/GenBank/DDBJ whole genome shotgun (WGS) entry which is preliminary data.</text>
</comment>
<evidence type="ECO:0000313" key="3">
    <source>
        <dbReference type="Proteomes" id="UP000014411"/>
    </source>
</evidence>
<evidence type="ECO:0000313" key="2">
    <source>
        <dbReference type="EMBL" id="EPE95517.1"/>
    </source>
</evidence>
<gene>
    <name evidence="2" type="ORF">RGCCGE502_26563</name>
</gene>
<accession>S3H9D7</accession>
<keyword evidence="1" id="KW-0732">Signal</keyword>
<organism evidence="2 3">
    <name type="scientific">Rhizobium grahamii CCGE 502</name>
    <dbReference type="NCBI Taxonomy" id="990285"/>
    <lineage>
        <taxon>Bacteria</taxon>
        <taxon>Pseudomonadati</taxon>
        <taxon>Pseudomonadota</taxon>
        <taxon>Alphaproteobacteria</taxon>
        <taxon>Hyphomicrobiales</taxon>
        <taxon>Rhizobiaceae</taxon>
        <taxon>Rhizobium/Agrobacterium group</taxon>
        <taxon>Rhizobium</taxon>
    </lineage>
</organism>
<feature type="signal peptide" evidence="1">
    <location>
        <begin position="1"/>
        <end position="23"/>
    </location>
</feature>
<protein>
    <submittedName>
        <fullName evidence="2">Uncharacterized protein</fullName>
    </submittedName>
</protein>
<reference evidence="2 3" key="1">
    <citation type="journal article" date="2012" name="J. Bacteriol.">
        <title>Genome sequence of Rhizobium grahamii CCGE502, a broad-host-range symbiont with low nodulation competitiveness in Phaseolus vulgaris.</title>
        <authorList>
            <person name="Althabegoiti M.J."/>
            <person name="Lozano L."/>
            <person name="Torres-Tejerizo G."/>
            <person name="Ormeno-Orrillo E."/>
            <person name="Rogel M.A."/>
            <person name="Gonzalez V."/>
            <person name="Martinez-Romero E."/>
        </authorList>
    </citation>
    <scope>NUCLEOTIDE SEQUENCE [LARGE SCALE GENOMIC DNA]</scope>
    <source>
        <strain evidence="2 3">CCGE 502</strain>
    </source>
</reference>
<feature type="chain" id="PRO_5004520392" evidence="1">
    <location>
        <begin position="24"/>
        <end position="73"/>
    </location>
</feature>
<dbReference type="Proteomes" id="UP000014411">
    <property type="component" value="Unassembled WGS sequence"/>
</dbReference>
<name>S3H9D7_9HYPH</name>